<evidence type="ECO:0000313" key="2">
    <source>
        <dbReference type="Proteomes" id="UP001239994"/>
    </source>
</evidence>
<dbReference type="AlphaFoldDB" id="A0AAD9E0U3"/>
<protein>
    <submittedName>
        <fullName evidence="1">Uncharacterized protein</fullName>
    </submittedName>
</protein>
<proteinExistence type="predicted"/>
<dbReference type="EMBL" id="JAROKS010000006">
    <property type="protein sequence ID" value="KAK1802905.1"/>
    <property type="molecule type" value="Genomic_DNA"/>
</dbReference>
<dbReference type="Proteomes" id="UP001239994">
    <property type="component" value="Unassembled WGS sequence"/>
</dbReference>
<reference evidence="1" key="1">
    <citation type="submission" date="2023-03" db="EMBL/GenBank/DDBJ databases">
        <title>Electrophorus voltai genome.</title>
        <authorList>
            <person name="Bian C."/>
        </authorList>
    </citation>
    <scope>NUCLEOTIDE SEQUENCE</scope>
    <source>
        <strain evidence="1">CB-2022</strain>
        <tissue evidence="1">Muscle</tissue>
    </source>
</reference>
<name>A0AAD9E0U3_9TELE</name>
<gene>
    <name evidence="1" type="ORF">P4O66_021440</name>
</gene>
<evidence type="ECO:0000313" key="1">
    <source>
        <dbReference type="EMBL" id="KAK1802905.1"/>
    </source>
</evidence>
<accession>A0AAD9E0U3</accession>
<sequence length="56" mass="6123">MMLSVDLSVHVPGVDSVDGANRVGIESISLWETELLRESLKDLLNTDEHEGAPIYA</sequence>
<comment type="caution">
    <text evidence="1">The sequence shown here is derived from an EMBL/GenBank/DDBJ whole genome shotgun (WGS) entry which is preliminary data.</text>
</comment>
<organism evidence="1 2">
    <name type="scientific">Electrophorus voltai</name>
    <dbReference type="NCBI Taxonomy" id="2609070"/>
    <lineage>
        <taxon>Eukaryota</taxon>
        <taxon>Metazoa</taxon>
        <taxon>Chordata</taxon>
        <taxon>Craniata</taxon>
        <taxon>Vertebrata</taxon>
        <taxon>Euteleostomi</taxon>
        <taxon>Actinopterygii</taxon>
        <taxon>Neopterygii</taxon>
        <taxon>Teleostei</taxon>
        <taxon>Ostariophysi</taxon>
        <taxon>Gymnotiformes</taxon>
        <taxon>Gymnotoidei</taxon>
        <taxon>Gymnotidae</taxon>
        <taxon>Electrophorus</taxon>
    </lineage>
</organism>
<keyword evidence="2" id="KW-1185">Reference proteome</keyword>
<feature type="non-terminal residue" evidence="1">
    <location>
        <position position="56"/>
    </location>
</feature>